<organism evidence="2 3">
    <name type="scientific">Hyaloscypha variabilis (strain UAMH 11265 / GT02V1 / F)</name>
    <name type="common">Meliniomyces variabilis</name>
    <dbReference type="NCBI Taxonomy" id="1149755"/>
    <lineage>
        <taxon>Eukaryota</taxon>
        <taxon>Fungi</taxon>
        <taxon>Dikarya</taxon>
        <taxon>Ascomycota</taxon>
        <taxon>Pezizomycotina</taxon>
        <taxon>Leotiomycetes</taxon>
        <taxon>Helotiales</taxon>
        <taxon>Hyaloscyphaceae</taxon>
        <taxon>Hyaloscypha</taxon>
        <taxon>Hyaloscypha variabilis</taxon>
    </lineage>
</organism>
<evidence type="ECO:0000313" key="3">
    <source>
        <dbReference type="Proteomes" id="UP000235786"/>
    </source>
</evidence>
<keyword evidence="3" id="KW-1185">Reference proteome</keyword>
<evidence type="ECO:0000256" key="1">
    <source>
        <dbReference type="SAM" id="MobiDB-lite"/>
    </source>
</evidence>
<protein>
    <submittedName>
        <fullName evidence="2">Uncharacterized protein</fullName>
    </submittedName>
</protein>
<dbReference type="EMBL" id="KZ613947">
    <property type="protein sequence ID" value="PMD39193.1"/>
    <property type="molecule type" value="Genomic_DNA"/>
</dbReference>
<dbReference type="OrthoDB" id="10658361at2759"/>
<proteinExistence type="predicted"/>
<sequence>MNEHGSQGQSTVGSELLLGMHGFVGGQSQNSGRAPGLQMQLSVSRGWRRIEMSKPPGRPVASQRERQQRTTDGADQPDPKAEFPKPPTFRVEGQGQGFAGCSRYSRLLSSPAASKKNEARLGHTSRAPLHLQTLEPPLPCTTVERRLVEAGNFPDNGGEDIVAWKWKLGPNLVMADQRPSSTACPTVAAHHSLPLATVLEPASAQVYESSSAIGPQVPRRGAGEQGNHLQRMTMHRRGVVGPRERTPRTEPRIALGLVSDMPPSTQLRKEGVLRSDSKCRQNSIQAWRCIATTKPQLLALSGTIQDP</sequence>
<name>A0A2J6RKZ4_HYAVF</name>
<evidence type="ECO:0000313" key="2">
    <source>
        <dbReference type="EMBL" id="PMD39193.1"/>
    </source>
</evidence>
<feature type="region of interest" description="Disordered" evidence="1">
    <location>
        <begin position="23"/>
        <end position="92"/>
    </location>
</feature>
<accession>A0A2J6RKZ4</accession>
<reference evidence="2 3" key="1">
    <citation type="submission" date="2016-04" db="EMBL/GenBank/DDBJ databases">
        <title>A degradative enzymes factory behind the ericoid mycorrhizal symbiosis.</title>
        <authorList>
            <consortium name="DOE Joint Genome Institute"/>
            <person name="Martino E."/>
            <person name="Morin E."/>
            <person name="Grelet G."/>
            <person name="Kuo A."/>
            <person name="Kohler A."/>
            <person name="Daghino S."/>
            <person name="Barry K."/>
            <person name="Choi C."/>
            <person name="Cichocki N."/>
            <person name="Clum A."/>
            <person name="Copeland A."/>
            <person name="Hainaut M."/>
            <person name="Haridas S."/>
            <person name="Labutti K."/>
            <person name="Lindquist E."/>
            <person name="Lipzen A."/>
            <person name="Khouja H.-R."/>
            <person name="Murat C."/>
            <person name="Ohm R."/>
            <person name="Olson A."/>
            <person name="Spatafora J."/>
            <person name="Veneault-Fourrey C."/>
            <person name="Henrissat B."/>
            <person name="Grigoriev I."/>
            <person name="Martin F."/>
            <person name="Perotto S."/>
        </authorList>
    </citation>
    <scope>NUCLEOTIDE SEQUENCE [LARGE SCALE GENOMIC DNA]</scope>
    <source>
        <strain evidence="2 3">F</strain>
    </source>
</reference>
<dbReference type="AlphaFoldDB" id="A0A2J6RKZ4"/>
<dbReference type="Proteomes" id="UP000235786">
    <property type="component" value="Unassembled WGS sequence"/>
</dbReference>
<gene>
    <name evidence="2" type="ORF">L207DRAFT_530632</name>
</gene>